<dbReference type="SUPFAM" id="SSF46785">
    <property type="entry name" value="Winged helix' DNA-binding domain"/>
    <property type="match status" value="1"/>
</dbReference>
<dbReference type="AlphaFoldDB" id="A0A532V4P6"/>
<sequence length="68" mass="7050">MIDDEGKKVLKALVGFTDPASGKDIANASGLDAKVVSNKIKTLKTKGLVDSPARCKYAVTAAGKDELS</sequence>
<name>A0A532V4P6_UNCL8</name>
<proteinExistence type="predicted"/>
<gene>
    <name evidence="1" type="ORF">CEE37_00415</name>
</gene>
<dbReference type="InterPro" id="IPR036388">
    <property type="entry name" value="WH-like_DNA-bd_sf"/>
</dbReference>
<dbReference type="Proteomes" id="UP000319619">
    <property type="component" value="Unassembled WGS sequence"/>
</dbReference>
<evidence type="ECO:0000313" key="2">
    <source>
        <dbReference type="Proteomes" id="UP000319619"/>
    </source>
</evidence>
<evidence type="ECO:0008006" key="3">
    <source>
        <dbReference type="Google" id="ProtNLM"/>
    </source>
</evidence>
<accession>A0A532V4P6</accession>
<reference evidence="1 2" key="1">
    <citation type="submission" date="2017-06" db="EMBL/GenBank/DDBJ databases">
        <title>Novel microbial phyla capable of carbon fixation and sulfur reduction in deep-sea sediments.</title>
        <authorList>
            <person name="Huang J."/>
            <person name="Baker B."/>
            <person name="Wang Y."/>
        </authorList>
    </citation>
    <scope>NUCLEOTIDE SEQUENCE [LARGE SCALE GENOMIC DNA]</scope>
    <source>
        <strain evidence="1">B3_LCP</strain>
    </source>
</reference>
<dbReference type="EMBL" id="NJBN01000001">
    <property type="protein sequence ID" value="TKJ42174.1"/>
    <property type="molecule type" value="Genomic_DNA"/>
</dbReference>
<evidence type="ECO:0000313" key="1">
    <source>
        <dbReference type="EMBL" id="TKJ42174.1"/>
    </source>
</evidence>
<organism evidence="1 2">
    <name type="scientific">candidate division LCP-89 bacterium B3_LCP</name>
    <dbReference type="NCBI Taxonomy" id="2012998"/>
    <lineage>
        <taxon>Bacteria</taxon>
        <taxon>Pseudomonadati</taxon>
        <taxon>Bacteria division LCP-89</taxon>
    </lineage>
</organism>
<comment type="caution">
    <text evidence="1">The sequence shown here is derived from an EMBL/GenBank/DDBJ whole genome shotgun (WGS) entry which is preliminary data.</text>
</comment>
<dbReference type="InterPro" id="IPR036390">
    <property type="entry name" value="WH_DNA-bd_sf"/>
</dbReference>
<protein>
    <recommendedName>
        <fullName evidence="3">HTH marR-type domain-containing protein</fullName>
    </recommendedName>
</protein>
<dbReference type="Gene3D" id="1.10.10.10">
    <property type="entry name" value="Winged helix-like DNA-binding domain superfamily/Winged helix DNA-binding domain"/>
    <property type="match status" value="1"/>
</dbReference>